<protein>
    <submittedName>
        <fullName evidence="3">Uncharacterized protein</fullName>
    </submittedName>
</protein>
<proteinExistence type="predicted"/>
<name>U9TY71_RHIID</name>
<reference evidence="3" key="1">
    <citation type="submission" date="2013-07" db="EMBL/GenBank/DDBJ databases">
        <title>The genome of an arbuscular mycorrhizal fungus provides insights into the evolution of the oldest plant symbiosis.</title>
        <authorList>
            <consortium name="DOE Joint Genome Institute"/>
            <person name="Tisserant E."/>
            <person name="Malbreil M."/>
            <person name="Kuo A."/>
            <person name="Kohler A."/>
            <person name="Symeonidi A."/>
            <person name="Balestrini R."/>
            <person name="Charron P."/>
            <person name="Duensing N."/>
            <person name="Frei-dit-Frey N."/>
            <person name="Gianinazzi-Pearson V."/>
            <person name="Gilbert B."/>
            <person name="Handa Y."/>
            <person name="Hijri M."/>
            <person name="Kaul R."/>
            <person name="Kawaguchi M."/>
            <person name="Krajinski F."/>
            <person name="Lammers P."/>
            <person name="Lapierre D."/>
            <person name="Masclaux F.G."/>
            <person name="Murat C."/>
            <person name="Morin E."/>
            <person name="Ndikumana S."/>
            <person name="Pagni M."/>
            <person name="Petitpierre D."/>
            <person name="Requena N."/>
            <person name="Rosikiewicz P."/>
            <person name="Riley R."/>
            <person name="Saito K."/>
            <person name="San Clemente H."/>
            <person name="Shapiro H."/>
            <person name="van Tuinen D."/>
            <person name="Becard G."/>
            <person name="Bonfante P."/>
            <person name="Paszkowski U."/>
            <person name="Shachar-Hill Y."/>
            <person name="Young J.P."/>
            <person name="Sanders I.R."/>
            <person name="Henrissat B."/>
            <person name="Rensing S.A."/>
            <person name="Grigoriev I.V."/>
            <person name="Corradi N."/>
            <person name="Roux C."/>
            <person name="Martin F."/>
        </authorList>
    </citation>
    <scope>NUCLEOTIDE SEQUENCE</scope>
    <source>
        <strain evidence="3">DAOM 197198</strain>
    </source>
</reference>
<feature type="signal peptide" evidence="2">
    <location>
        <begin position="1"/>
        <end position="20"/>
    </location>
</feature>
<dbReference type="VEuPathDB" id="FungiDB:RhiirFUN_024138"/>
<gene>
    <name evidence="3" type="ORF">GLOINDRAFT_26396</name>
</gene>
<keyword evidence="2" id="KW-0732">Signal</keyword>
<feature type="compositionally biased region" description="Acidic residues" evidence="1">
    <location>
        <begin position="81"/>
        <end position="95"/>
    </location>
</feature>
<evidence type="ECO:0000256" key="2">
    <source>
        <dbReference type="SAM" id="SignalP"/>
    </source>
</evidence>
<evidence type="ECO:0000256" key="1">
    <source>
        <dbReference type="SAM" id="MobiDB-lite"/>
    </source>
</evidence>
<dbReference type="HOGENOM" id="CLU_2039293_0_0_1"/>
<accession>U9TY71</accession>
<feature type="compositionally biased region" description="Low complexity" evidence="1">
    <location>
        <begin position="96"/>
        <end position="107"/>
    </location>
</feature>
<dbReference type="EMBL" id="KI284233">
    <property type="protein sequence ID" value="ESA13094.1"/>
    <property type="molecule type" value="Genomic_DNA"/>
</dbReference>
<feature type="region of interest" description="Disordered" evidence="1">
    <location>
        <begin position="81"/>
        <end position="121"/>
    </location>
</feature>
<feature type="chain" id="PRO_5004689866" evidence="2">
    <location>
        <begin position="21"/>
        <end position="121"/>
    </location>
</feature>
<dbReference type="AlphaFoldDB" id="U9TY71"/>
<evidence type="ECO:0000313" key="3">
    <source>
        <dbReference type="EMBL" id="ESA13094.1"/>
    </source>
</evidence>
<sequence>MLKIILNLILLIFNLRLLLHKRIDPTVNLLRTKQTTLKYKRIDGNVQETGMPPNGAPSWCLNKAALERLNRSTEVSIYDWDSENDSYNGDDDDDYNNPPDIDNNNNNRVESSKKHKRKKIS</sequence>
<organism evidence="3">
    <name type="scientific">Rhizophagus irregularis (strain DAOM 181602 / DAOM 197198 / MUCL 43194)</name>
    <name type="common">Arbuscular mycorrhizal fungus</name>
    <name type="synonym">Glomus intraradices</name>
    <dbReference type="NCBI Taxonomy" id="747089"/>
    <lineage>
        <taxon>Eukaryota</taxon>
        <taxon>Fungi</taxon>
        <taxon>Fungi incertae sedis</taxon>
        <taxon>Mucoromycota</taxon>
        <taxon>Glomeromycotina</taxon>
        <taxon>Glomeromycetes</taxon>
        <taxon>Glomerales</taxon>
        <taxon>Glomeraceae</taxon>
        <taxon>Rhizophagus</taxon>
    </lineage>
</organism>